<dbReference type="GO" id="GO:0016887">
    <property type="term" value="F:ATP hydrolysis activity"/>
    <property type="evidence" value="ECO:0007669"/>
    <property type="project" value="InterPro"/>
</dbReference>
<dbReference type="Ensembl" id="ENSSANT00000097302.1">
    <property type="protein sequence ID" value="ENSSANP00000091593.1"/>
    <property type="gene ID" value="ENSSANG00000045226.1"/>
</dbReference>
<evidence type="ECO:0000256" key="31">
    <source>
        <dbReference type="ARBA" id="ARBA00048455"/>
    </source>
</evidence>
<feature type="region of interest" description="Disordered" evidence="37">
    <location>
        <begin position="1"/>
        <end position="23"/>
    </location>
</feature>
<keyword evidence="13 38" id="KW-1133">Transmembrane helix</keyword>
<feature type="domain" description="ABC transporter" evidence="39">
    <location>
        <begin position="40"/>
        <end position="289"/>
    </location>
</feature>
<evidence type="ECO:0000256" key="19">
    <source>
        <dbReference type="ARBA" id="ARBA00031839"/>
    </source>
</evidence>
<keyword evidence="15" id="KW-0496">Mitochondrion</keyword>
<evidence type="ECO:0000256" key="34">
    <source>
        <dbReference type="ARBA" id="ARBA00049205"/>
    </source>
</evidence>
<evidence type="ECO:0000256" key="12">
    <source>
        <dbReference type="ARBA" id="ARBA00022967"/>
    </source>
</evidence>
<feature type="transmembrane region" description="Helical" evidence="38">
    <location>
        <begin position="476"/>
        <end position="494"/>
    </location>
</feature>
<comment type="catalytic activity">
    <reaction evidence="31">
        <text>pheophorbide a(in) + ATP + H2O = pheophorbide a(out) + ADP + phosphate + H(+)</text>
        <dbReference type="Rhea" id="RHEA:61360"/>
        <dbReference type="ChEBI" id="CHEBI:15377"/>
        <dbReference type="ChEBI" id="CHEBI:15378"/>
        <dbReference type="ChEBI" id="CHEBI:30616"/>
        <dbReference type="ChEBI" id="CHEBI:43474"/>
        <dbReference type="ChEBI" id="CHEBI:58687"/>
        <dbReference type="ChEBI" id="CHEBI:456216"/>
    </reaction>
    <physiologicalReaction direction="left-to-right" evidence="31">
        <dbReference type="Rhea" id="RHEA:61361"/>
    </physiologicalReaction>
</comment>
<evidence type="ECO:0000256" key="1">
    <source>
        <dbReference type="ARBA" id="ARBA00004225"/>
    </source>
</evidence>
<dbReference type="InterPro" id="IPR003439">
    <property type="entry name" value="ABC_transporter-like_ATP-bd"/>
</dbReference>
<keyword evidence="6" id="KW-0813">Transport</keyword>
<gene>
    <name evidence="40" type="primary">abcg2d</name>
</gene>
<comment type="catalytic activity">
    <reaction evidence="34">
        <text>indoxyl sulfate(in) + ATP + H2O = indoxyl sulfate(out) + ADP + phosphate + H(+)</text>
        <dbReference type="Rhea" id="RHEA:61332"/>
        <dbReference type="ChEBI" id="CHEBI:15377"/>
        <dbReference type="ChEBI" id="CHEBI:15378"/>
        <dbReference type="ChEBI" id="CHEBI:30616"/>
        <dbReference type="ChEBI" id="CHEBI:43474"/>
        <dbReference type="ChEBI" id="CHEBI:144643"/>
        <dbReference type="ChEBI" id="CHEBI:456216"/>
    </reaction>
    <physiologicalReaction direction="left-to-right" evidence="34">
        <dbReference type="Rhea" id="RHEA:61333"/>
    </physiologicalReaction>
</comment>
<dbReference type="GO" id="GO:0006869">
    <property type="term" value="P:lipid transport"/>
    <property type="evidence" value="ECO:0007669"/>
    <property type="project" value="UniProtKB-KW"/>
</dbReference>
<dbReference type="SUPFAM" id="SSF52540">
    <property type="entry name" value="P-loop containing nucleoside triphosphate hydrolases"/>
    <property type="match status" value="1"/>
</dbReference>
<evidence type="ECO:0000256" key="8">
    <source>
        <dbReference type="ARBA" id="ARBA00022553"/>
    </source>
</evidence>
<dbReference type="PANTHER" id="PTHR48041">
    <property type="entry name" value="ABC TRANSPORTER G FAMILY MEMBER 28"/>
    <property type="match status" value="1"/>
</dbReference>
<dbReference type="PROSITE" id="PS50893">
    <property type="entry name" value="ABC_TRANSPORTER_2"/>
    <property type="match status" value="1"/>
</dbReference>
<evidence type="ECO:0000313" key="40">
    <source>
        <dbReference type="Ensembl" id="ENSSANP00000091593.1"/>
    </source>
</evidence>
<evidence type="ECO:0000313" key="41">
    <source>
        <dbReference type="Proteomes" id="UP000472260"/>
    </source>
</evidence>
<evidence type="ECO:0000256" key="27">
    <source>
        <dbReference type="ARBA" id="ARBA00047576"/>
    </source>
</evidence>
<evidence type="ECO:0000256" key="5">
    <source>
        <dbReference type="ARBA" id="ARBA00019542"/>
    </source>
</evidence>
<keyword evidence="18" id="KW-0325">Glycoprotein</keyword>
<evidence type="ECO:0000256" key="23">
    <source>
        <dbReference type="ARBA" id="ARBA00047279"/>
    </source>
</evidence>
<comment type="subunit">
    <text evidence="22">Homodimer; disulfide-linked. The minimal functional unit is a homodimer, but the major oligomeric form in plasma membrane is a homotetramer with possibility of higher order oligomerization up to homododecamers.</text>
</comment>
<dbReference type="AlphaFoldDB" id="A0A671S7E9"/>
<evidence type="ECO:0000256" key="21">
    <source>
        <dbReference type="ARBA" id="ARBA00034018"/>
    </source>
</evidence>
<dbReference type="GO" id="GO:0032217">
    <property type="term" value="F:riboflavin transmembrane transporter activity"/>
    <property type="evidence" value="ECO:0007669"/>
    <property type="project" value="TreeGrafter"/>
</dbReference>
<evidence type="ECO:0000256" key="7">
    <source>
        <dbReference type="ARBA" id="ARBA00022475"/>
    </source>
</evidence>
<sequence>MTDNAVFEHDQIPEETGRNGMPGSNVIAMELIKKQHGATVSFHGIRYRVEQNSGPICRKTTVHKEILVDLNGIMRPGLNAILGPTGSGKSSFLDVLAARKDPAGLSGEVLINGALQPPNFKCLSGCVVQDDIVMGTLTVRENLCFSAALRLSSQISPGEKEARVNHLISELALNKVADAKVGTQLIRGISGGERKRTGIGMELIIDPSVLFLDEPTTGLDASTAYSALLLLKRMAGQGRTIIMSIHQPRYSIYRLFDSLTLLVNGKQVYHGPTQDALDYFANIGYACEAHNNPADFFLDIINGSSAAVNMTKIQNNGDFEFEVAAVSQQSIEDQLVEKYKNCSYARSIKAELERITQAKDNNIRAKCHTITYNSSFFHQLHWVLWRTFWSLMLNPQTSVAQLAVTTLMAAIVGAIFYGVKDDQSGIQNSHEYTSGYYRVSVYFLSKILSDIITQRTVPTILFTCVVYFMIGLKPTVAAFFIFMLTVILVSCAAVSMTMAISADQSVVAVANIFMTISFIFMMASSHNHKSFYYLLWSALEINEFVGLKFCGNVSAVMSSPAADILMYVKIYVYIKI</sequence>
<accession>A0A671S7E9</accession>
<evidence type="ECO:0000259" key="39">
    <source>
        <dbReference type="PROSITE" id="PS50893"/>
    </source>
</evidence>
<keyword evidence="41" id="KW-1185">Reference proteome</keyword>
<comment type="catalytic activity">
    <reaction evidence="24">
        <text>sphing-4-enine 1-phosphate(in) + ATP + H2O = sphing-4-enine 1-phosphate(out) + ADP + phosphate + H(+)</text>
        <dbReference type="Rhea" id="RHEA:38951"/>
        <dbReference type="ChEBI" id="CHEBI:15377"/>
        <dbReference type="ChEBI" id="CHEBI:15378"/>
        <dbReference type="ChEBI" id="CHEBI:30616"/>
        <dbReference type="ChEBI" id="CHEBI:43474"/>
        <dbReference type="ChEBI" id="CHEBI:60119"/>
        <dbReference type="ChEBI" id="CHEBI:456216"/>
    </reaction>
    <physiologicalReaction direction="left-to-right" evidence="24">
        <dbReference type="Rhea" id="RHEA:38952"/>
    </physiologicalReaction>
</comment>
<evidence type="ECO:0000256" key="24">
    <source>
        <dbReference type="ARBA" id="ARBA00047354"/>
    </source>
</evidence>
<keyword evidence="12" id="KW-1278">Translocase</keyword>
<reference evidence="40" key="1">
    <citation type="submission" date="2025-08" db="UniProtKB">
        <authorList>
            <consortium name="Ensembl"/>
        </authorList>
    </citation>
    <scope>IDENTIFICATION</scope>
</reference>
<comment type="catalytic activity">
    <reaction evidence="27">
        <text>17beta-estradiol 17-O-(beta-D-glucuronate)(in) + ATP + H2O = 17beta-estradiol 17-O-(beta-D-glucuronate)(out) + ADP + phosphate + H(+)</text>
        <dbReference type="Rhea" id="RHEA:60128"/>
        <dbReference type="ChEBI" id="CHEBI:15377"/>
        <dbReference type="ChEBI" id="CHEBI:15378"/>
        <dbReference type="ChEBI" id="CHEBI:30616"/>
        <dbReference type="ChEBI" id="CHEBI:43474"/>
        <dbReference type="ChEBI" id="CHEBI:82961"/>
        <dbReference type="ChEBI" id="CHEBI:456216"/>
    </reaction>
    <physiologicalReaction direction="left-to-right" evidence="27">
        <dbReference type="Rhea" id="RHEA:60129"/>
    </physiologicalReaction>
</comment>
<evidence type="ECO:0000256" key="29">
    <source>
        <dbReference type="ARBA" id="ARBA00048280"/>
    </source>
</evidence>
<keyword evidence="17" id="KW-1015">Disulfide bond</keyword>
<dbReference type="Pfam" id="PF00005">
    <property type="entry name" value="ABC_tran"/>
    <property type="match status" value="1"/>
</dbReference>
<dbReference type="InterPro" id="IPR027417">
    <property type="entry name" value="P-loop_NTPase"/>
</dbReference>
<evidence type="ECO:0000256" key="33">
    <source>
        <dbReference type="ARBA" id="ARBA00049018"/>
    </source>
</evidence>
<evidence type="ECO:0000256" key="4">
    <source>
        <dbReference type="ARBA" id="ARBA00012191"/>
    </source>
</evidence>
<evidence type="ECO:0000256" key="6">
    <source>
        <dbReference type="ARBA" id="ARBA00022448"/>
    </source>
</evidence>
<evidence type="ECO:0000256" key="9">
    <source>
        <dbReference type="ARBA" id="ARBA00022692"/>
    </source>
</evidence>
<feature type="compositionally biased region" description="Basic and acidic residues" evidence="37">
    <location>
        <begin position="1"/>
        <end position="17"/>
    </location>
</feature>
<evidence type="ECO:0000256" key="3">
    <source>
        <dbReference type="ARBA" id="ARBA00005814"/>
    </source>
</evidence>
<feature type="transmembrane region" description="Helical" evidence="38">
    <location>
        <begin position="399"/>
        <end position="419"/>
    </location>
</feature>
<evidence type="ECO:0000256" key="36">
    <source>
        <dbReference type="ARBA" id="ARBA00052001"/>
    </source>
</evidence>
<keyword evidence="10" id="KW-0547">Nucleotide-binding</keyword>
<comment type="catalytic activity">
    <reaction evidence="21">
        <text>ATP + H2O + xenobioticSide 1 = ADP + phosphate + xenobioticSide 2.</text>
        <dbReference type="EC" id="7.6.2.2"/>
    </reaction>
</comment>
<comment type="similarity">
    <text evidence="3">Belongs to the ABC transporter superfamily. ABCG family. Eye pigment precursor importer (TC 3.A.1.204) subfamily.</text>
</comment>
<comment type="catalytic activity">
    <reaction evidence="36">
        <text>itaconate(in) + ATP + H2O = itaconate(out) + ADP + phosphate + H(+)</text>
        <dbReference type="Rhea" id="RHEA:82291"/>
        <dbReference type="ChEBI" id="CHEBI:15377"/>
        <dbReference type="ChEBI" id="CHEBI:15378"/>
        <dbReference type="ChEBI" id="CHEBI:17240"/>
        <dbReference type="ChEBI" id="CHEBI:30616"/>
        <dbReference type="ChEBI" id="CHEBI:43474"/>
        <dbReference type="ChEBI" id="CHEBI:456216"/>
    </reaction>
    <physiologicalReaction direction="left-to-right" evidence="36">
        <dbReference type="Rhea" id="RHEA:82292"/>
    </physiologicalReaction>
</comment>
<dbReference type="FunFam" id="3.40.50.300:FF:000622">
    <property type="entry name" value="ATP-binding cassette sub-family G member 2"/>
    <property type="match status" value="1"/>
</dbReference>
<proteinExistence type="inferred from homology"/>
<comment type="catalytic activity">
    <reaction evidence="32">
        <text>urate(in) + ATP + H2O = urate(out) + ADP + phosphate + H(+)</text>
        <dbReference type="Rhea" id="RHEA:16461"/>
        <dbReference type="ChEBI" id="CHEBI:15377"/>
        <dbReference type="ChEBI" id="CHEBI:15378"/>
        <dbReference type="ChEBI" id="CHEBI:17775"/>
        <dbReference type="ChEBI" id="CHEBI:30616"/>
        <dbReference type="ChEBI" id="CHEBI:43474"/>
        <dbReference type="ChEBI" id="CHEBI:456216"/>
    </reaction>
    <physiologicalReaction direction="left-to-right" evidence="32">
        <dbReference type="Rhea" id="RHEA:16462"/>
    </physiologicalReaction>
</comment>
<keyword evidence="7" id="KW-1003">Cell membrane</keyword>
<evidence type="ECO:0000256" key="26">
    <source>
        <dbReference type="ARBA" id="ARBA00047542"/>
    </source>
</evidence>
<comment type="catalytic activity">
    <reaction evidence="25">
        <text>estrone 3-sulfate(in) + ATP + H2O = estrone 3-sulfate(out) + ADP + phosphate + H(+)</text>
        <dbReference type="Rhea" id="RHEA:61348"/>
        <dbReference type="ChEBI" id="CHEBI:15377"/>
        <dbReference type="ChEBI" id="CHEBI:15378"/>
        <dbReference type="ChEBI" id="CHEBI:30616"/>
        <dbReference type="ChEBI" id="CHEBI:43474"/>
        <dbReference type="ChEBI" id="CHEBI:60050"/>
        <dbReference type="ChEBI" id="CHEBI:456216"/>
    </reaction>
    <physiologicalReaction direction="left-to-right" evidence="25">
        <dbReference type="Rhea" id="RHEA:61349"/>
    </physiologicalReaction>
</comment>
<reference evidence="40" key="2">
    <citation type="submission" date="2025-09" db="UniProtKB">
        <authorList>
            <consortium name="Ensembl"/>
        </authorList>
    </citation>
    <scope>IDENTIFICATION</scope>
</reference>
<dbReference type="GO" id="GO:0015562">
    <property type="term" value="F:efflux transmembrane transporter activity"/>
    <property type="evidence" value="ECO:0007669"/>
    <property type="project" value="UniProtKB-ARBA"/>
</dbReference>
<organism evidence="40 41">
    <name type="scientific">Sinocyclocheilus anshuiensis</name>
    <dbReference type="NCBI Taxonomy" id="1608454"/>
    <lineage>
        <taxon>Eukaryota</taxon>
        <taxon>Metazoa</taxon>
        <taxon>Chordata</taxon>
        <taxon>Craniata</taxon>
        <taxon>Vertebrata</taxon>
        <taxon>Euteleostomi</taxon>
        <taxon>Actinopterygii</taxon>
        <taxon>Neopterygii</taxon>
        <taxon>Teleostei</taxon>
        <taxon>Ostariophysi</taxon>
        <taxon>Cypriniformes</taxon>
        <taxon>Cyprinidae</taxon>
        <taxon>Cyprininae</taxon>
        <taxon>Sinocyclocheilus</taxon>
    </lineage>
</organism>
<evidence type="ECO:0000256" key="17">
    <source>
        <dbReference type="ARBA" id="ARBA00023157"/>
    </source>
</evidence>
<dbReference type="InterPro" id="IPR013525">
    <property type="entry name" value="ABC2_TM"/>
</dbReference>
<dbReference type="CDD" id="cd03213">
    <property type="entry name" value="ABCG_EPDR"/>
    <property type="match status" value="1"/>
</dbReference>
<dbReference type="Proteomes" id="UP000472260">
    <property type="component" value="Unassembled WGS sequence"/>
</dbReference>
<keyword evidence="11" id="KW-0067">ATP-binding</keyword>
<keyword evidence="14" id="KW-0445">Lipid transport</keyword>
<evidence type="ECO:0000256" key="22">
    <source>
        <dbReference type="ARBA" id="ARBA00046614"/>
    </source>
</evidence>
<dbReference type="Pfam" id="PF19055">
    <property type="entry name" value="ABC2_membrane_7"/>
    <property type="match status" value="1"/>
</dbReference>
<comment type="catalytic activity">
    <reaction evidence="29">
        <text>riboflavin(in) + ATP + H2O = riboflavin(out) + ADP + phosphate + H(+)</text>
        <dbReference type="Rhea" id="RHEA:61352"/>
        <dbReference type="ChEBI" id="CHEBI:15377"/>
        <dbReference type="ChEBI" id="CHEBI:15378"/>
        <dbReference type="ChEBI" id="CHEBI:30616"/>
        <dbReference type="ChEBI" id="CHEBI:43474"/>
        <dbReference type="ChEBI" id="CHEBI:57986"/>
        <dbReference type="ChEBI" id="CHEBI:456216"/>
    </reaction>
    <physiologicalReaction direction="left-to-right" evidence="29">
        <dbReference type="Rhea" id="RHEA:61353"/>
    </physiologicalReaction>
</comment>
<evidence type="ECO:0000256" key="28">
    <source>
        <dbReference type="ARBA" id="ARBA00047877"/>
    </source>
</evidence>
<evidence type="ECO:0000256" key="32">
    <source>
        <dbReference type="ARBA" id="ARBA00048665"/>
    </source>
</evidence>
<dbReference type="InterPro" id="IPR043926">
    <property type="entry name" value="ABCG_dom"/>
</dbReference>
<comment type="catalytic activity">
    <reaction evidence="28">
        <text>4-methylumbelliferone beta-D-glucuronate(in) + ATP + H2O = 4-methylumbelliferone beta-D-glucuronate(out) + ADP + phosphate + H(+)</text>
        <dbReference type="Rhea" id="RHEA:61372"/>
        <dbReference type="ChEBI" id="CHEBI:15377"/>
        <dbReference type="ChEBI" id="CHEBI:15378"/>
        <dbReference type="ChEBI" id="CHEBI:30616"/>
        <dbReference type="ChEBI" id="CHEBI:43474"/>
        <dbReference type="ChEBI" id="CHEBI:144582"/>
        <dbReference type="ChEBI" id="CHEBI:456216"/>
    </reaction>
    <physiologicalReaction direction="left-to-right" evidence="28">
        <dbReference type="Rhea" id="RHEA:61373"/>
    </physiologicalReaction>
</comment>
<evidence type="ECO:0000256" key="10">
    <source>
        <dbReference type="ARBA" id="ARBA00022741"/>
    </source>
</evidence>
<evidence type="ECO:0000256" key="11">
    <source>
        <dbReference type="ARBA" id="ARBA00022840"/>
    </source>
</evidence>
<protein>
    <recommendedName>
        <fullName evidence="5">Broad substrate specificity ATP-binding cassette transporter ABCG2</fullName>
        <ecNumber evidence="4">7.6.2.2</ecNumber>
    </recommendedName>
    <alternativeName>
        <fullName evidence="19">ATP-binding cassette sub-family G member 2</fullName>
    </alternativeName>
    <alternativeName>
        <fullName evidence="20">Urate exporter</fullName>
    </alternativeName>
</protein>
<dbReference type="Gene3D" id="3.40.50.300">
    <property type="entry name" value="P-loop containing nucleotide triphosphate hydrolases"/>
    <property type="match status" value="1"/>
</dbReference>
<evidence type="ECO:0000256" key="14">
    <source>
        <dbReference type="ARBA" id="ARBA00023055"/>
    </source>
</evidence>
<dbReference type="GO" id="GO:0031966">
    <property type="term" value="C:mitochondrial membrane"/>
    <property type="evidence" value="ECO:0007669"/>
    <property type="project" value="UniProtKB-SubCell"/>
</dbReference>
<comment type="catalytic activity">
    <reaction evidence="33">
        <text>4-methylumbelliferone sulfate(in) + ATP + H2O = 4-methylumbelliferone sulfate(out) + ADP + phosphate + H(+)</text>
        <dbReference type="Rhea" id="RHEA:61368"/>
        <dbReference type="ChEBI" id="CHEBI:15377"/>
        <dbReference type="ChEBI" id="CHEBI:15378"/>
        <dbReference type="ChEBI" id="CHEBI:30616"/>
        <dbReference type="ChEBI" id="CHEBI:43474"/>
        <dbReference type="ChEBI" id="CHEBI:144581"/>
        <dbReference type="ChEBI" id="CHEBI:456216"/>
    </reaction>
    <physiologicalReaction direction="left-to-right" evidence="33">
        <dbReference type="Rhea" id="RHEA:61369"/>
    </physiologicalReaction>
</comment>
<evidence type="ECO:0000256" key="18">
    <source>
        <dbReference type="ARBA" id="ARBA00023180"/>
    </source>
</evidence>
<comment type="catalytic activity">
    <reaction evidence="35">
        <text>5,7-dimethyl-2-methylamino-4-(3-pyridylmethyl)-1,3-benzothiazol-6-yl beta-D-glucuronate(in) + ATP + H2O = 5,7-dimethyl-2-methylamino-4-(3-pyridylmethyl)-1,3-benzothiazol-6-yl beta-D-glucuronate(out) + ADP + phosphate + H(+)</text>
        <dbReference type="Rhea" id="RHEA:61384"/>
        <dbReference type="ChEBI" id="CHEBI:15377"/>
        <dbReference type="ChEBI" id="CHEBI:15378"/>
        <dbReference type="ChEBI" id="CHEBI:30616"/>
        <dbReference type="ChEBI" id="CHEBI:43474"/>
        <dbReference type="ChEBI" id="CHEBI:144584"/>
        <dbReference type="ChEBI" id="CHEBI:456216"/>
    </reaction>
    <physiologicalReaction direction="left-to-right" evidence="35">
        <dbReference type="Rhea" id="RHEA:61385"/>
    </physiologicalReaction>
</comment>
<name>A0A671S7E9_9TELE</name>
<evidence type="ECO:0000256" key="30">
    <source>
        <dbReference type="ARBA" id="ARBA00048296"/>
    </source>
</evidence>
<keyword evidence="8" id="KW-0597">Phosphoprotein</keyword>
<comment type="catalytic activity">
    <reaction evidence="30">
        <text>methotrexate(in) + ATP + H2O = methotrexate(out) + ADP + phosphate + H(+)</text>
        <dbReference type="Rhea" id="RHEA:61356"/>
        <dbReference type="ChEBI" id="CHEBI:15377"/>
        <dbReference type="ChEBI" id="CHEBI:15378"/>
        <dbReference type="ChEBI" id="CHEBI:30616"/>
        <dbReference type="ChEBI" id="CHEBI:43474"/>
        <dbReference type="ChEBI" id="CHEBI:50681"/>
        <dbReference type="ChEBI" id="CHEBI:456216"/>
    </reaction>
    <physiologicalReaction direction="left-to-right" evidence="30">
        <dbReference type="Rhea" id="RHEA:61357"/>
    </physiologicalReaction>
</comment>
<evidence type="ECO:0000256" key="15">
    <source>
        <dbReference type="ARBA" id="ARBA00023128"/>
    </source>
</evidence>
<keyword evidence="9 38" id="KW-0812">Transmembrane</keyword>
<feature type="transmembrane region" description="Helical" evidence="38">
    <location>
        <begin position="506"/>
        <end position="525"/>
    </location>
</feature>
<evidence type="ECO:0000256" key="37">
    <source>
        <dbReference type="SAM" id="MobiDB-lite"/>
    </source>
</evidence>
<comment type="catalytic activity">
    <reaction evidence="23">
        <text>dehydroepiandrosterone 3-sulfate(in) + ATP + H2O = dehydroepiandrosterone 3-sulfate(out) + ADP + phosphate + H(+)</text>
        <dbReference type="Rhea" id="RHEA:61364"/>
        <dbReference type="ChEBI" id="CHEBI:15377"/>
        <dbReference type="ChEBI" id="CHEBI:15378"/>
        <dbReference type="ChEBI" id="CHEBI:30616"/>
        <dbReference type="ChEBI" id="CHEBI:43474"/>
        <dbReference type="ChEBI" id="CHEBI:57905"/>
        <dbReference type="ChEBI" id="CHEBI:456216"/>
    </reaction>
    <physiologicalReaction direction="left-to-right" evidence="23">
        <dbReference type="Rhea" id="RHEA:61365"/>
    </physiologicalReaction>
</comment>
<dbReference type="InterPro" id="IPR050352">
    <property type="entry name" value="ABCG_transporters"/>
</dbReference>
<dbReference type="Pfam" id="PF01061">
    <property type="entry name" value="ABC2_membrane"/>
    <property type="match status" value="1"/>
</dbReference>
<comment type="catalytic activity">
    <reaction evidence="26">
        <text>5,7-dimethyl-2-methylamino-4-(3-pyridylmethyl)-1,3-benzothiazol-6-yl sulfate(in) + ATP + H2O = 5,7-dimethyl-2-methylamino-4-(3-pyridylmethyl)-1,3-benzothiazol-6-yl sulfate(out) + ADP + phosphate + H(+)</text>
        <dbReference type="Rhea" id="RHEA:61376"/>
        <dbReference type="ChEBI" id="CHEBI:15377"/>
        <dbReference type="ChEBI" id="CHEBI:15378"/>
        <dbReference type="ChEBI" id="CHEBI:30616"/>
        <dbReference type="ChEBI" id="CHEBI:43474"/>
        <dbReference type="ChEBI" id="CHEBI:144583"/>
        <dbReference type="ChEBI" id="CHEBI:456216"/>
    </reaction>
    <physiologicalReaction direction="left-to-right" evidence="26">
        <dbReference type="Rhea" id="RHEA:61377"/>
    </physiologicalReaction>
</comment>
<evidence type="ECO:0000256" key="35">
    <source>
        <dbReference type="ARBA" id="ARBA00049490"/>
    </source>
</evidence>
<evidence type="ECO:0000256" key="13">
    <source>
        <dbReference type="ARBA" id="ARBA00022989"/>
    </source>
</evidence>
<dbReference type="GO" id="GO:0005524">
    <property type="term" value="F:ATP binding"/>
    <property type="evidence" value="ECO:0007669"/>
    <property type="project" value="UniProtKB-KW"/>
</dbReference>
<keyword evidence="16 38" id="KW-0472">Membrane</keyword>
<dbReference type="PANTHER" id="PTHR48041:SF92">
    <property type="entry name" value="BROAD SUBSTRATE SPECIFICITY ATP-BINDING CASSETTE TRANSPORTER ABCG2"/>
    <property type="match status" value="1"/>
</dbReference>
<evidence type="ECO:0000256" key="25">
    <source>
        <dbReference type="ARBA" id="ARBA00047516"/>
    </source>
</evidence>
<evidence type="ECO:0000256" key="2">
    <source>
        <dbReference type="ARBA" id="ARBA00004424"/>
    </source>
</evidence>
<dbReference type="GO" id="GO:0008559">
    <property type="term" value="F:ABC-type xenobiotic transporter activity"/>
    <property type="evidence" value="ECO:0007669"/>
    <property type="project" value="UniProtKB-EC"/>
</dbReference>
<dbReference type="GO" id="GO:0016324">
    <property type="term" value="C:apical plasma membrane"/>
    <property type="evidence" value="ECO:0007669"/>
    <property type="project" value="UniProtKB-SubCell"/>
</dbReference>
<dbReference type="InterPro" id="IPR003593">
    <property type="entry name" value="AAA+_ATPase"/>
</dbReference>
<evidence type="ECO:0000256" key="16">
    <source>
        <dbReference type="ARBA" id="ARBA00023136"/>
    </source>
</evidence>
<evidence type="ECO:0000256" key="20">
    <source>
        <dbReference type="ARBA" id="ARBA00031848"/>
    </source>
</evidence>
<dbReference type="EC" id="7.6.2.2" evidence="4"/>
<comment type="subcellular location">
    <subcellularLocation>
        <location evidence="2">Apical cell membrane</location>
        <topology evidence="2">Multi-pass membrane protein</topology>
    </subcellularLocation>
    <subcellularLocation>
        <location evidence="1">Mitochondrion membrane</location>
        <topology evidence="1">Multi-pass membrane protein</topology>
    </subcellularLocation>
</comment>
<dbReference type="SMART" id="SM00382">
    <property type="entry name" value="AAA"/>
    <property type="match status" value="1"/>
</dbReference>
<evidence type="ECO:0000256" key="38">
    <source>
        <dbReference type="SAM" id="Phobius"/>
    </source>
</evidence>